<dbReference type="EMBL" id="PVZS01000018">
    <property type="protein sequence ID" value="PSC03945.1"/>
    <property type="molecule type" value="Genomic_DNA"/>
</dbReference>
<dbReference type="OrthoDB" id="7157803at2"/>
<reference evidence="6" key="1">
    <citation type="submission" date="2018-03" db="EMBL/GenBank/DDBJ databases">
        <authorList>
            <person name="Sun L."/>
            <person name="Liu H."/>
            <person name="Chen W."/>
            <person name="Huang K."/>
            <person name="Liu W."/>
            <person name="Gao X."/>
        </authorList>
    </citation>
    <scope>NUCLEOTIDE SEQUENCE [LARGE SCALE GENOMIC DNA]</scope>
    <source>
        <strain evidence="6">SH9</strain>
    </source>
</reference>
<dbReference type="PRINTS" id="PR00146">
    <property type="entry name" value="DHPICSNTHASE"/>
</dbReference>
<dbReference type="CDD" id="cd00408">
    <property type="entry name" value="DHDPS-like"/>
    <property type="match status" value="1"/>
</dbReference>
<evidence type="ECO:0000256" key="1">
    <source>
        <dbReference type="ARBA" id="ARBA00023239"/>
    </source>
</evidence>
<feature type="binding site" evidence="4">
    <location>
        <position position="212"/>
    </location>
    <ligand>
        <name>pyruvate</name>
        <dbReference type="ChEBI" id="CHEBI:15361"/>
    </ligand>
</feature>
<dbReference type="PIRSF" id="PIRSF001365">
    <property type="entry name" value="DHDPS"/>
    <property type="match status" value="1"/>
</dbReference>
<feature type="active site" description="Schiff-base intermediate with substrate" evidence="3">
    <location>
        <position position="171"/>
    </location>
</feature>
<dbReference type="SMART" id="SM01130">
    <property type="entry name" value="DHDPS"/>
    <property type="match status" value="1"/>
</dbReference>
<organism evidence="5 6">
    <name type="scientific">Alsobacter soli</name>
    <dbReference type="NCBI Taxonomy" id="2109933"/>
    <lineage>
        <taxon>Bacteria</taxon>
        <taxon>Pseudomonadati</taxon>
        <taxon>Pseudomonadota</taxon>
        <taxon>Alphaproteobacteria</taxon>
        <taxon>Hyphomicrobiales</taxon>
        <taxon>Alsobacteraceae</taxon>
        <taxon>Alsobacter</taxon>
    </lineage>
</organism>
<feature type="binding site" evidence="4">
    <location>
        <position position="50"/>
    </location>
    <ligand>
        <name>pyruvate</name>
        <dbReference type="ChEBI" id="CHEBI:15361"/>
    </ligand>
</feature>
<dbReference type="Pfam" id="PF00701">
    <property type="entry name" value="DHDPS"/>
    <property type="match status" value="1"/>
</dbReference>
<name>A0A2T1HQL0_9HYPH</name>
<evidence type="ECO:0000256" key="2">
    <source>
        <dbReference type="PIRNR" id="PIRNR001365"/>
    </source>
</evidence>
<sequence>MTTSKDRFGLSVALSTPFRRDASVDLARLANHAAWVLEHGARSVTLCGTTGEGASIGLNERAKMLGALQGAGIATSQIVVGVAASSLEEASAQARMGLDAGCKGLLVAPAFYFKGVSDDGVFAWFARLFERTPGIRDVILYHIPQVTAVGIPPVVVSRLRQAFPDVIAGVKDSSGEAANTAKLLEDHRDLAILVGDERQLAGAVRNGSQGTICGCANFMPEVLAPVANEGREDPRVKAVVDLVLSFPVMSAVKGLIAHRTGDAGWLEVCPPLEPLTEGQFRDLTAAFDRIMEAKAA</sequence>
<dbReference type="Proteomes" id="UP000239772">
    <property type="component" value="Unassembled WGS sequence"/>
</dbReference>
<dbReference type="PANTHER" id="PTHR12128:SF67">
    <property type="entry name" value="BLR3884 PROTEIN"/>
    <property type="match status" value="1"/>
</dbReference>
<dbReference type="RefSeq" id="WP_106338025.1">
    <property type="nucleotide sequence ID" value="NZ_PVZS01000018.1"/>
</dbReference>
<dbReference type="Gene3D" id="3.20.20.70">
    <property type="entry name" value="Aldolase class I"/>
    <property type="match status" value="1"/>
</dbReference>
<evidence type="ECO:0000313" key="5">
    <source>
        <dbReference type="EMBL" id="PSC03945.1"/>
    </source>
</evidence>
<dbReference type="AlphaFoldDB" id="A0A2T1HQL0"/>
<evidence type="ECO:0000256" key="4">
    <source>
        <dbReference type="PIRSR" id="PIRSR001365-2"/>
    </source>
</evidence>
<dbReference type="GO" id="GO:0008840">
    <property type="term" value="F:4-hydroxy-tetrahydrodipicolinate synthase activity"/>
    <property type="evidence" value="ECO:0007669"/>
    <property type="project" value="TreeGrafter"/>
</dbReference>
<keyword evidence="1 2" id="KW-0456">Lyase</keyword>
<evidence type="ECO:0000313" key="6">
    <source>
        <dbReference type="Proteomes" id="UP000239772"/>
    </source>
</evidence>
<accession>A0A2T1HQL0</accession>
<keyword evidence="6" id="KW-1185">Reference proteome</keyword>
<dbReference type="SUPFAM" id="SSF51569">
    <property type="entry name" value="Aldolase"/>
    <property type="match status" value="1"/>
</dbReference>
<gene>
    <name evidence="5" type="ORF">SLNSH_16040</name>
</gene>
<dbReference type="InterPro" id="IPR013785">
    <property type="entry name" value="Aldolase_TIM"/>
</dbReference>
<proteinExistence type="inferred from homology"/>
<evidence type="ECO:0000256" key="3">
    <source>
        <dbReference type="PIRSR" id="PIRSR001365-1"/>
    </source>
</evidence>
<dbReference type="PANTHER" id="PTHR12128">
    <property type="entry name" value="DIHYDRODIPICOLINATE SYNTHASE"/>
    <property type="match status" value="1"/>
</dbReference>
<comment type="caution">
    <text evidence="5">The sequence shown here is derived from an EMBL/GenBank/DDBJ whole genome shotgun (WGS) entry which is preliminary data.</text>
</comment>
<feature type="active site" description="Proton donor/acceptor" evidence="3">
    <location>
        <position position="141"/>
    </location>
</feature>
<dbReference type="InterPro" id="IPR002220">
    <property type="entry name" value="DapA-like"/>
</dbReference>
<comment type="similarity">
    <text evidence="2">Belongs to the DapA family.</text>
</comment>
<protein>
    <submittedName>
        <fullName evidence="5">Dihydrodipicolinate synthase family protein</fullName>
    </submittedName>
</protein>